<name>A0A2G9CDQ8_9BURK</name>
<sequence>MFMTGQNRFHVARSDAQANLRFALARLSTDWRHLDPFGLEVLLRHLLMAEHRCMPHPSVLRERPTNRWLLPRLRRRRLEVAERLVAVGGRVSHASLARVLPRGHDWPGVSALVGRHAWDPVEGRQPRPRVPVVDDAPTRAQPVAASKARATSAKPSPRSLAVT</sequence>
<evidence type="ECO:0000313" key="3">
    <source>
        <dbReference type="Proteomes" id="UP000231501"/>
    </source>
</evidence>
<dbReference type="Proteomes" id="UP000231501">
    <property type="component" value="Unassembled WGS sequence"/>
</dbReference>
<feature type="region of interest" description="Disordered" evidence="1">
    <location>
        <begin position="120"/>
        <end position="163"/>
    </location>
</feature>
<gene>
    <name evidence="2" type="ORF">CS062_04095</name>
</gene>
<proteinExistence type="predicted"/>
<dbReference type="OrthoDB" id="9153561at2"/>
<organism evidence="2 3">
    <name type="scientific">Roseateles chitinivorans</name>
    <dbReference type="NCBI Taxonomy" id="2917965"/>
    <lineage>
        <taxon>Bacteria</taxon>
        <taxon>Pseudomonadati</taxon>
        <taxon>Pseudomonadota</taxon>
        <taxon>Betaproteobacteria</taxon>
        <taxon>Burkholderiales</taxon>
        <taxon>Sphaerotilaceae</taxon>
        <taxon>Roseateles</taxon>
    </lineage>
</organism>
<evidence type="ECO:0000313" key="2">
    <source>
        <dbReference type="EMBL" id="PIM54570.1"/>
    </source>
</evidence>
<reference evidence="2 3" key="1">
    <citation type="submission" date="2017-11" db="EMBL/GenBank/DDBJ databases">
        <title>Draft genome sequence of Mitsuaria sp. HWN-4.</title>
        <authorList>
            <person name="Gundlapally S.R."/>
        </authorList>
    </citation>
    <scope>NUCLEOTIDE SEQUENCE [LARGE SCALE GENOMIC DNA]</scope>
    <source>
        <strain evidence="2 3">HWN-4</strain>
    </source>
</reference>
<comment type="caution">
    <text evidence="2">The sequence shown here is derived from an EMBL/GenBank/DDBJ whole genome shotgun (WGS) entry which is preliminary data.</text>
</comment>
<dbReference type="RefSeq" id="WP_099860215.1">
    <property type="nucleotide sequence ID" value="NZ_PEOG01000009.1"/>
</dbReference>
<keyword evidence="3" id="KW-1185">Reference proteome</keyword>
<evidence type="ECO:0000256" key="1">
    <source>
        <dbReference type="SAM" id="MobiDB-lite"/>
    </source>
</evidence>
<dbReference type="EMBL" id="PEOG01000009">
    <property type="protein sequence ID" value="PIM54570.1"/>
    <property type="molecule type" value="Genomic_DNA"/>
</dbReference>
<accession>A0A2G9CDQ8</accession>
<dbReference type="AlphaFoldDB" id="A0A2G9CDQ8"/>
<protein>
    <submittedName>
        <fullName evidence="2">Uncharacterized protein</fullName>
    </submittedName>
</protein>